<keyword evidence="2" id="KW-1185">Reference proteome</keyword>
<protein>
    <submittedName>
        <fullName evidence="1">Uncharacterized protein</fullName>
    </submittedName>
</protein>
<proteinExistence type="predicted"/>
<evidence type="ECO:0000313" key="2">
    <source>
        <dbReference type="Proteomes" id="UP001165960"/>
    </source>
</evidence>
<dbReference type="Proteomes" id="UP001165960">
    <property type="component" value="Unassembled WGS sequence"/>
</dbReference>
<comment type="caution">
    <text evidence="1">The sequence shown here is derived from an EMBL/GenBank/DDBJ whole genome shotgun (WGS) entry which is preliminary data.</text>
</comment>
<gene>
    <name evidence="1" type="ORF">DSO57_1011717</name>
</gene>
<name>A0ACC2SJ99_9FUNG</name>
<reference evidence="1" key="1">
    <citation type="submission" date="2022-04" db="EMBL/GenBank/DDBJ databases">
        <title>Genome of the entomopathogenic fungus Entomophthora muscae.</title>
        <authorList>
            <person name="Elya C."/>
            <person name="Lovett B.R."/>
            <person name="Lee E."/>
            <person name="Macias A.M."/>
            <person name="Hajek A.E."/>
            <person name="De Bivort B.L."/>
            <person name="Kasson M.T."/>
            <person name="De Fine Licht H.H."/>
            <person name="Stajich J.E."/>
        </authorList>
    </citation>
    <scope>NUCLEOTIDE SEQUENCE</scope>
    <source>
        <strain evidence="1">Berkeley</strain>
    </source>
</reference>
<sequence>MKTKRLETWENESTMNLNNLVHTNILSSPYFRELGTIDGYLEAIDEIYLHVKYLDPFATGSVPSSAFCLLFRLWELRLSCKQVYTLLDHKDSPYIRAIGFLYLRYVCKPEQLWEWFEPYLEDDEEFTLTKGPRAPVVTIGKFCMLLLEEQKFLGTMLPRIPVPIAKEIEKSLSEYRASIQGESSRRSPTPERFSRHRSTRSPEKSRYGSRSYRDDYYESSRDERRRSRSRSRSRSRYGSEAYRYSRY</sequence>
<accession>A0ACC2SJ99</accession>
<dbReference type="EMBL" id="QTSX02005011">
    <property type="protein sequence ID" value="KAJ9062368.1"/>
    <property type="molecule type" value="Genomic_DNA"/>
</dbReference>
<evidence type="ECO:0000313" key="1">
    <source>
        <dbReference type="EMBL" id="KAJ9062368.1"/>
    </source>
</evidence>
<organism evidence="1 2">
    <name type="scientific">Entomophthora muscae</name>
    <dbReference type="NCBI Taxonomy" id="34485"/>
    <lineage>
        <taxon>Eukaryota</taxon>
        <taxon>Fungi</taxon>
        <taxon>Fungi incertae sedis</taxon>
        <taxon>Zoopagomycota</taxon>
        <taxon>Entomophthoromycotina</taxon>
        <taxon>Entomophthoromycetes</taxon>
        <taxon>Entomophthorales</taxon>
        <taxon>Entomophthoraceae</taxon>
        <taxon>Entomophthora</taxon>
    </lineage>
</organism>